<organism evidence="1 2">
    <name type="scientific">Marinifilum flexuosum</name>
    <dbReference type="NCBI Taxonomy" id="1117708"/>
    <lineage>
        <taxon>Bacteria</taxon>
        <taxon>Pseudomonadati</taxon>
        <taxon>Bacteroidota</taxon>
        <taxon>Bacteroidia</taxon>
        <taxon>Marinilabiliales</taxon>
        <taxon>Marinifilaceae</taxon>
    </lineage>
</organism>
<comment type="caution">
    <text evidence="1">The sequence shown here is derived from an EMBL/GenBank/DDBJ whole genome shotgun (WGS) entry which is preliminary data.</text>
</comment>
<accession>A0A419WMZ7</accession>
<gene>
    <name evidence="1" type="ORF">BXY64_3790</name>
</gene>
<dbReference type="RefSeq" id="WP_120241493.1">
    <property type="nucleotide sequence ID" value="NZ_CANNFL010000005.1"/>
</dbReference>
<protein>
    <submittedName>
        <fullName evidence="1">Uncharacterized protein</fullName>
    </submittedName>
</protein>
<proteinExistence type="predicted"/>
<evidence type="ECO:0000313" key="1">
    <source>
        <dbReference type="EMBL" id="RKD96841.1"/>
    </source>
</evidence>
<dbReference type="EMBL" id="RAPQ01000012">
    <property type="protein sequence ID" value="RKD96841.1"/>
    <property type="molecule type" value="Genomic_DNA"/>
</dbReference>
<dbReference type="Proteomes" id="UP000284531">
    <property type="component" value="Unassembled WGS sequence"/>
</dbReference>
<name>A0A419WMZ7_9BACT</name>
<keyword evidence="2" id="KW-1185">Reference proteome</keyword>
<dbReference type="OrthoDB" id="1115963at2"/>
<reference evidence="1 2" key="1">
    <citation type="submission" date="2018-09" db="EMBL/GenBank/DDBJ databases">
        <title>Genomic Encyclopedia of Archaeal and Bacterial Type Strains, Phase II (KMG-II): from individual species to whole genera.</title>
        <authorList>
            <person name="Goeker M."/>
        </authorList>
    </citation>
    <scope>NUCLEOTIDE SEQUENCE [LARGE SCALE GENOMIC DNA]</scope>
    <source>
        <strain evidence="1 2">DSM 21950</strain>
    </source>
</reference>
<evidence type="ECO:0000313" key="2">
    <source>
        <dbReference type="Proteomes" id="UP000284531"/>
    </source>
</evidence>
<sequence>MDKLITARSNAFQQVQINLSNNQAKFAHIPAMGKMFTSLTSLIGETNELIDKAENIPSKTSGNKNLVRAALSSVALKASNILKAYSFISKEENLSNFVDRTNNSYLTKLREKELLSFCKNLLERITPLKTELADYGLSEEMITELSTKITDYEKVLTEPRQLINERKTTNELIEDNIDQIQSLISNQIDPMMELFVDDKEFYLSYKSARMIVDPATRKKAENVESPEEQTEE</sequence>
<dbReference type="AlphaFoldDB" id="A0A419WMZ7"/>